<reference evidence="2" key="2">
    <citation type="journal article" date="2010" name="Genome Res.">
        <title>Population genomic sequencing of Coccidioides fungi reveals recent hybridization and transposon control.</title>
        <authorList>
            <person name="Neafsey D.E."/>
            <person name="Barker B.M."/>
            <person name="Sharpton T.J."/>
            <person name="Stajich J.E."/>
            <person name="Park D.J."/>
            <person name="Whiston E."/>
            <person name="Hung C.-Y."/>
            <person name="McMahan C."/>
            <person name="White J."/>
            <person name="Sykes S."/>
            <person name="Heiman D."/>
            <person name="Young S."/>
            <person name="Zeng Q."/>
            <person name="Abouelleil A."/>
            <person name="Aftuck L."/>
            <person name="Bessette D."/>
            <person name="Brown A."/>
            <person name="FitzGerald M."/>
            <person name="Lui A."/>
            <person name="Macdonald J.P."/>
            <person name="Priest M."/>
            <person name="Orbach M.J."/>
            <person name="Galgiani J.N."/>
            <person name="Kirkland T.N."/>
            <person name="Cole G.T."/>
            <person name="Birren B.W."/>
            <person name="Henn M.R."/>
            <person name="Taylor J.W."/>
            <person name="Rounsley S.D."/>
        </authorList>
    </citation>
    <scope>GENOME REANNOTATION</scope>
    <source>
        <strain evidence="2">RS</strain>
    </source>
</reference>
<dbReference type="RefSeq" id="XP_004445142.1">
    <property type="nucleotide sequence ID" value="XM_004445085.1"/>
</dbReference>
<dbReference type="Proteomes" id="UP000001261">
    <property type="component" value="Unassembled WGS sequence"/>
</dbReference>
<proteinExistence type="predicted"/>
<sequence length="92" mass="10099">MVRIAKPALYTNAATAAAKSKEARMHLVDSPRPSRQYGVSSIQPHSYEWKLSSKTGIQHPRGVRKFHVAAPWQMSTDAVHACQATKNALQGS</sequence>
<name>A0A0D8JVB7_COCIM</name>
<protein>
    <submittedName>
        <fullName evidence="1">Uncharacterized protein</fullName>
    </submittedName>
</protein>
<accession>A0A0D8JVB7</accession>
<dbReference type="AlphaFoldDB" id="A0A0D8JVB7"/>
<reference evidence="2" key="1">
    <citation type="journal article" date="2009" name="Genome Res.">
        <title>Comparative genomic analyses of the human fungal pathogens Coccidioides and their relatives.</title>
        <authorList>
            <person name="Sharpton T.J."/>
            <person name="Stajich J.E."/>
            <person name="Rounsley S.D."/>
            <person name="Gardner M.J."/>
            <person name="Wortman J.R."/>
            <person name="Jordar V.S."/>
            <person name="Maiti R."/>
            <person name="Kodira C.D."/>
            <person name="Neafsey D.E."/>
            <person name="Zeng Q."/>
            <person name="Hung C.-Y."/>
            <person name="McMahan C."/>
            <person name="Muszewska A."/>
            <person name="Grynberg M."/>
            <person name="Mandel M.A."/>
            <person name="Kellner E.M."/>
            <person name="Barker B.M."/>
            <person name="Galgiani J.N."/>
            <person name="Orbach M.J."/>
            <person name="Kirkland T.N."/>
            <person name="Cole G.T."/>
            <person name="Henn M.R."/>
            <person name="Birren B.W."/>
            <person name="Taylor J.W."/>
        </authorList>
    </citation>
    <scope>NUCLEOTIDE SEQUENCE [LARGE SCALE GENOMIC DNA]</scope>
    <source>
        <strain evidence="2">RS</strain>
    </source>
</reference>
<organism evidence="1 2">
    <name type="scientific">Coccidioides immitis (strain RS)</name>
    <name type="common">Valley fever fungus</name>
    <dbReference type="NCBI Taxonomy" id="246410"/>
    <lineage>
        <taxon>Eukaryota</taxon>
        <taxon>Fungi</taxon>
        <taxon>Dikarya</taxon>
        <taxon>Ascomycota</taxon>
        <taxon>Pezizomycotina</taxon>
        <taxon>Eurotiomycetes</taxon>
        <taxon>Eurotiomycetidae</taxon>
        <taxon>Onygenales</taxon>
        <taxon>Onygenaceae</taxon>
        <taxon>Coccidioides</taxon>
    </lineage>
</organism>
<dbReference type="EMBL" id="GG704913">
    <property type="protein sequence ID" value="KJF60876.1"/>
    <property type="molecule type" value="Genomic_DNA"/>
</dbReference>
<keyword evidence="2" id="KW-1185">Reference proteome</keyword>
<evidence type="ECO:0000313" key="2">
    <source>
        <dbReference type="Proteomes" id="UP000001261"/>
    </source>
</evidence>
<dbReference type="GeneID" id="24164921"/>
<gene>
    <name evidence="1" type="ORF">CIMG_13294</name>
</gene>
<dbReference type="InParanoid" id="A0A0D8JVB7"/>
<evidence type="ECO:0000313" key="1">
    <source>
        <dbReference type="EMBL" id="KJF60876.1"/>
    </source>
</evidence>
<dbReference type="VEuPathDB" id="FungiDB:CIMG_13294"/>
<dbReference type="KEGG" id="cim:CIMG_13294"/>